<evidence type="ECO:0000256" key="6">
    <source>
        <dbReference type="RuleBase" id="RU003330"/>
    </source>
</evidence>
<dbReference type="NCBIfam" id="NF001380">
    <property type="entry name" value="PRK00279.1-2"/>
    <property type="match status" value="1"/>
</dbReference>
<dbReference type="PRINTS" id="PR00094">
    <property type="entry name" value="ADENYLTKNASE"/>
</dbReference>
<evidence type="ECO:0000256" key="7">
    <source>
        <dbReference type="RuleBase" id="RU003331"/>
    </source>
</evidence>
<feature type="binding site" evidence="5">
    <location>
        <begin position="10"/>
        <end position="15"/>
    </location>
    <ligand>
        <name>ATP</name>
        <dbReference type="ChEBI" id="CHEBI:30616"/>
    </ligand>
</feature>
<feature type="binding site" evidence="5">
    <location>
        <begin position="57"/>
        <end position="59"/>
    </location>
    <ligand>
        <name>AMP</name>
        <dbReference type="ChEBI" id="CHEBI:456215"/>
    </ligand>
</feature>
<feature type="binding site" evidence="5">
    <location>
        <begin position="136"/>
        <end position="137"/>
    </location>
    <ligand>
        <name>ATP</name>
        <dbReference type="ChEBI" id="CHEBI:30616"/>
    </ligand>
</feature>
<feature type="binding site" evidence="5">
    <location>
        <begin position="85"/>
        <end position="88"/>
    </location>
    <ligand>
        <name>AMP</name>
        <dbReference type="ChEBI" id="CHEBI:456215"/>
    </ligand>
</feature>
<comment type="domain">
    <text evidence="5">Consists of three domains, a large central CORE domain and two small peripheral domains, NMPbind and LID, which undergo movements during catalysis. The LID domain closes over the site of phosphoryl transfer upon ATP binding. Assembling and dissambling the active center during each catalytic cycle provides an effective means to prevent ATP hydrolysis. Some bacteria have evolved a zinc-coordinating structure that stabilizes the LID domain.</text>
</comment>
<proteinExistence type="inferred from homology"/>
<evidence type="ECO:0000256" key="3">
    <source>
        <dbReference type="ARBA" id="ARBA00022741"/>
    </source>
</evidence>
<dbReference type="AlphaFoldDB" id="A0A062XUW9"/>
<feature type="binding site" evidence="5">
    <location>
        <position position="171"/>
    </location>
    <ligand>
        <name>AMP</name>
        <dbReference type="ChEBI" id="CHEBI:456215"/>
    </ligand>
</feature>
<evidence type="ECO:0000256" key="2">
    <source>
        <dbReference type="ARBA" id="ARBA00022727"/>
    </source>
</evidence>
<dbReference type="GO" id="GO:0044209">
    <property type="term" value="P:AMP salvage"/>
    <property type="evidence" value="ECO:0007669"/>
    <property type="project" value="UniProtKB-UniRule"/>
</dbReference>
<dbReference type="PROSITE" id="PS00113">
    <property type="entry name" value="ADENYLATE_KINASE"/>
    <property type="match status" value="1"/>
</dbReference>
<dbReference type="InterPro" id="IPR027417">
    <property type="entry name" value="P-loop_NTPase"/>
</dbReference>
<keyword evidence="5 7" id="KW-0067">ATP-binding</keyword>
<dbReference type="GO" id="GO:0004017">
    <property type="term" value="F:AMP kinase activity"/>
    <property type="evidence" value="ECO:0007669"/>
    <property type="project" value="UniProtKB-UniRule"/>
</dbReference>
<dbReference type="EMBL" id="JMFG01000005">
    <property type="protein sequence ID" value="KDA54668.1"/>
    <property type="molecule type" value="Genomic_DNA"/>
</dbReference>
<keyword evidence="1 5" id="KW-0808">Transferase</keyword>
<protein>
    <recommendedName>
        <fullName evidence="5 7">Adenylate kinase</fullName>
        <shortName evidence="5">AK</shortName>
        <ecNumber evidence="5 7">2.7.4.3</ecNumber>
    </recommendedName>
    <alternativeName>
        <fullName evidence="5">ATP-AMP transphosphorylase</fullName>
    </alternativeName>
    <alternativeName>
        <fullName evidence="5">ATP:AMP phosphotransferase</fullName>
    </alternativeName>
    <alternativeName>
        <fullName evidence="5">Adenylate monophosphate kinase</fullName>
    </alternativeName>
</protein>
<dbReference type="InterPro" id="IPR000850">
    <property type="entry name" value="Adenylat/UMP-CMP_kin"/>
</dbReference>
<evidence type="ECO:0000313" key="10">
    <source>
        <dbReference type="Proteomes" id="UP000027284"/>
    </source>
</evidence>
<keyword evidence="4 5" id="KW-0418">Kinase</keyword>
<feature type="binding site" evidence="5">
    <location>
        <position position="92"/>
    </location>
    <ligand>
        <name>AMP</name>
        <dbReference type="ChEBI" id="CHEBI:456215"/>
    </ligand>
</feature>
<dbReference type="GO" id="GO:0005524">
    <property type="term" value="F:ATP binding"/>
    <property type="evidence" value="ECO:0007669"/>
    <property type="project" value="UniProtKB-UniRule"/>
</dbReference>
<evidence type="ECO:0000256" key="4">
    <source>
        <dbReference type="ARBA" id="ARBA00022777"/>
    </source>
</evidence>
<dbReference type="STRING" id="1312852.EG19_09585"/>
<comment type="catalytic activity">
    <reaction evidence="5 7">
        <text>AMP + ATP = 2 ADP</text>
        <dbReference type="Rhea" id="RHEA:12973"/>
        <dbReference type="ChEBI" id="CHEBI:30616"/>
        <dbReference type="ChEBI" id="CHEBI:456215"/>
        <dbReference type="ChEBI" id="CHEBI:456216"/>
        <dbReference type="EC" id="2.7.4.3"/>
    </reaction>
</comment>
<sequence length="218" mass="23611">MDVVLLGPPGAGKGTQAKRLAATFNLLHISTGDLLREEVGKGSELGQQAASYMQKGELVPDDLVAKMLVTRLHSQQGLAGCVFDGYPRTRAQAELLDGLLAELGRRVDVAVYLEVPDDEVVARLGGRRSCPSCGAVYHLRTQPPARDGVCDVCGSQLVVREDDKEEVIRQRLAVYRTHTEPLLELYGGRGVLARVPGQGTPEEVFLRLADAVRGGRER</sequence>
<feature type="domain" description="Adenylate kinase active site lid" evidence="8">
    <location>
        <begin position="127"/>
        <end position="162"/>
    </location>
</feature>
<feature type="binding site" evidence="5">
    <location>
        <position position="130"/>
    </location>
    <ligand>
        <name>Zn(2+)</name>
        <dbReference type="ChEBI" id="CHEBI:29105"/>
        <note>structural</note>
    </ligand>
</feature>
<dbReference type="InterPro" id="IPR033690">
    <property type="entry name" value="Adenylat_kinase_CS"/>
</dbReference>
<keyword evidence="3 5" id="KW-0547">Nucleotide-binding</keyword>
<dbReference type="HAMAP" id="MF_00235">
    <property type="entry name" value="Adenylate_kinase_Adk"/>
    <property type="match status" value="1"/>
</dbReference>
<dbReference type="GO" id="GO:0005737">
    <property type="term" value="C:cytoplasm"/>
    <property type="evidence" value="ECO:0007669"/>
    <property type="project" value="UniProtKB-SubCell"/>
</dbReference>
<dbReference type="Pfam" id="PF05191">
    <property type="entry name" value="ADK_lid"/>
    <property type="match status" value="1"/>
</dbReference>
<feature type="binding site" evidence="5">
    <location>
        <position position="160"/>
    </location>
    <ligand>
        <name>AMP</name>
        <dbReference type="ChEBI" id="CHEBI:456215"/>
    </ligand>
</feature>
<organism evidence="9 10">
    <name type="scientific">Thermoanaerobaculum aquaticum</name>
    <dbReference type="NCBI Taxonomy" id="1312852"/>
    <lineage>
        <taxon>Bacteria</taxon>
        <taxon>Pseudomonadati</taxon>
        <taxon>Acidobacteriota</taxon>
        <taxon>Thermoanaerobaculia</taxon>
        <taxon>Thermoanaerobaculales</taxon>
        <taxon>Thermoanaerobaculaceae</taxon>
        <taxon>Thermoanaerobaculum</taxon>
    </lineage>
</organism>
<dbReference type="NCBIfam" id="NF011100">
    <property type="entry name" value="PRK14527.1"/>
    <property type="match status" value="1"/>
</dbReference>
<dbReference type="SUPFAM" id="SSF52540">
    <property type="entry name" value="P-loop containing nucleoside triphosphate hydrolases"/>
    <property type="match status" value="1"/>
</dbReference>
<dbReference type="UniPathway" id="UPA00588">
    <property type="reaction ID" value="UER00649"/>
</dbReference>
<feature type="region of interest" description="LID" evidence="5">
    <location>
        <begin position="126"/>
        <end position="163"/>
    </location>
</feature>
<name>A0A062XUW9_9BACT</name>
<feature type="region of interest" description="NMP" evidence="5">
    <location>
        <begin position="30"/>
        <end position="59"/>
    </location>
</feature>
<dbReference type="Proteomes" id="UP000027284">
    <property type="component" value="Unassembled WGS sequence"/>
</dbReference>
<comment type="subcellular location">
    <subcellularLocation>
        <location evidence="5 7">Cytoplasm</location>
    </subcellularLocation>
</comment>
<feature type="binding site" evidence="5">
    <location>
        <position position="36"/>
    </location>
    <ligand>
        <name>AMP</name>
        <dbReference type="ChEBI" id="CHEBI:456215"/>
    </ligand>
</feature>
<feature type="binding site" evidence="5">
    <location>
        <position position="31"/>
    </location>
    <ligand>
        <name>AMP</name>
        <dbReference type="ChEBI" id="CHEBI:456215"/>
    </ligand>
</feature>
<comment type="caution">
    <text evidence="9">The sequence shown here is derived from an EMBL/GenBank/DDBJ whole genome shotgun (WGS) entry which is preliminary data.</text>
</comment>
<dbReference type="Gene3D" id="3.40.50.300">
    <property type="entry name" value="P-loop containing nucleotide triphosphate hydrolases"/>
    <property type="match status" value="1"/>
</dbReference>
<evidence type="ECO:0000313" key="9">
    <source>
        <dbReference type="EMBL" id="KDA54668.1"/>
    </source>
</evidence>
<dbReference type="EC" id="2.7.4.3" evidence="5 7"/>
<dbReference type="InterPro" id="IPR006259">
    <property type="entry name" value="Adenyl_kin_sub"/>
</dbReference>
<comment type="subunit">
    <text evidence="5 7">Monomer.</text>
</comment>
<feature type="binding site" evidence="5">
    <location>
        <position position="153"/>
    </location>
    <ligand>
        <name>Zn(2+)</name>
        <dbReference type="ChEBI" id="CHEBI:29105"/>
        <note>structural</note>
    </ligand>
</feature>
<dbReference type="GO" id="GO:0008270">
    <property type="term" value="F:zinc ion binding"/>
    <property type="evidence" value="ECO:0007669"/>
    <property type="project" value="UniProtKB-UniRule"/>
</dbReference>
<dbReference type="FunFam" id="3.40.50.300:FF:000106">
    <property type="entry name" value="Adenylate kinase mitochondrial"/>
    <property type="match status" value="1"/>
</dbReference>
<keyword evidence="5" id="KW-0862">Zinc</keyword>
<evidence type="ECO:0000256" key="1">
    <source>
        <dbReference type="ARBA" id="ARBA00022679"/>
    </source>
</evidence>
<accession>A0A062XUW9</accession>
<evidence type="ECO:0000256" key="5">
    <source>
        <dbReference type="HAMAP-Rule" id="MF_00235"/>
    </source>
</evidence>
<reference evidence="9 10" key="1">
    <citation type="submission" date="2014-04" db="EMBL/GenBank/DDBJ databases">
        <title>The Genome Sequence of Thermoanaerobaculum aquaticum MP-01, The First Cultivated Group 23 Acidobacterium.</title>
        <authorList>
            <person name="Stamps B.W."/>
            <person name="Losey N.A."/>
            <person name="Lawson P.A."/>
            <person name="Stevenson B.S."/>
        </authorList>
    </citation>
    <scope>NUCLEOTIDE SEQUENCE [LARGE SCALE GENOMIC DNA]</scope>
    <source>
        <strain evidence="9 10">MP-01</strain>
    </source>
</reference>
<dbReference type="PANTHER" id="PTHR23359">
    <property type="entry name" value="NUCLEOTIDE KINASE"/>
    <property type="match status" value="1"/>
</dbReference>
<feature type="binding site" evidence="5">
    <location>
        <position position="133"/>
    </location>
    <ligand>
        <name>Zn(2+)</name>
        <dbReference type="ChEBI" id="CHEBI:29105"/>
        <note>structural</note>
    </ligand>
</feature>
<feature type="binding site" evidence="5">
    <location>
        <position position="127"/>
    </location>
    <ligand>
        <name>ATP</name>
        <dbReference type="ChEBI" id="CHEBI:30616"/>
    </ligand>
</feature>
<keyword evidence="2 5" id="KW-0545">Nucleotide biosynthesis</keyword>
<dbReference type="NCBIfam" id="TIGR01351">
    <property type="entry name" value="adk"/>
    <property type="match status" value="1"/>
</dbReference>
<dbReference type="Pfam" id="PF00406">
    <property type="entry name" value="ADK"/>
    <property type="match status" value="1"/>
</dbReference>
<comment type="pathway">
    <text evidence="5">Purine metabolism; AMP biosynthesis via salvage pathway; AMP from ADP: step 1/1.</text>
</comment>
<keyword evidence="10" id="KW-1185">Reference proteome</keyword>
<dbReference type="InterPro" id="IPR007862">
    <property type="entry name" value="Adenylate_kinase_lid-dom"/>
</dbReference>
<feature type="binding site" evidence="5">
    <location>
        <position position="199"/>
    </location>
    <ligand>
        <name>ATP</name>
        <dbReference type="ChEBI" id="CHEBI:30616"/>
    </ligand>
</feature>
<comment type="similarity">
    <text evidence="5 6">Belongs to the adenylate kinase family.</text>
</comment>
<gene>
    <name evidence="5" type="primary">adk</name>
    <name evidence="9" type="ORF">EG19_09585</name>
</gene>
<comment type="function">
    <text evidence="5">Catalyzes the reversible transfer of the terminal phosphate group between ATP and AMP. Plays an important role in cellular energy homeostasis and in adenine nucleotide metabolism.</text>
</comment>
<evidence type="ECO:0000259" key="8">
    <source>
        <dbReference type="Pfam" id="PF05191"/>
    </source>
</evidence>
<dbReference type="CDD" id="cd01428">
    <property type="entry name" value="ADK"/>
    <property type="match status" value="1"/>
</dbReference>
<keyword evidence="5" id="KW-0963">Cytoplasm</keyword>
<dbReference type="NCBIfam" id="NF001381">
    <property type="entry name" value="PRK00279.1-3"/>
    <property type="match status" value="1"/>
</dbReference>
<keyword evidence="5" id="KW-0479">Metal-binding</keyword>
<feature type="binding site" evidence="5">
    <location>
        <position position="150"/>
    </location>
    <ligand>
        <name>Zn(2+)</name>
        <dbReference type="ChEBI" id="CHEBI:29105"/>
        <note>structural</note>
    </ligand>
</feature>